<evidence type="ECO:0000313" key="10">
    <source>
        <dbReference type="EMBL" id="MEX0373615.1"/>
    </source>
</evidence>
<evidence type="ECO:0000313" key="11">
    <source>
        <dbReference type="Proteomes" id="UP001556636"/>
    </source>
</evidence>
<gene>
    <name evidence="10" type="ORF">V6X51_09255</name>
</gene>
<reference evidence="10 11" key="1">
    <citation type="submission" date="2024-02" db="EMBL/GenBank/DDBJ databases">
        <title>New especies of Spiribacter isolated from saline water.</title>
        <authorList>
            <person name="Leon M.J."/>
            <person name="De La Haba R."/>
            <person name="Sanchez-Porro C."/>
            <person name="Ventosa A."/>
        </authorList>
    </citation>
    <scope>NUCLEOTIDE SEQUENCE [LARGE SCALE GENOMIC DNA]</scope>
    <source>
        <strain evidence="11">ag22IC6-196</strain>
    </source>
</reference>
<dbReference type="InterPro" id="IPR002712">
    <property type="entry name" value="CcdB"/>
</dbReference>
<dbReference type="SUPFAM" id="SSF50118">
    <property type="entry name" value="Cell growth inhibitor/plasmid maintenance toxic component"/>
    <property type="match status" value="1"/>
</dbReference>
<evidence type="ECO:0000256" key="7">
    <source>
        <dbReference type="ARBA" id="ARBA00029628"/>
    </source>
</evidence>
<organism evidence="10 11">
    <name type="scientific">Spiribacter roseus</name>
    <dbReference type="NCBI Taxonomy" id="1855875"/>
    <lineage>
        <taxon>Bacteria</taxon>
        <taxon>Pseudomonadati</taxon>
        <taxon>Pseudomonadota</taxon>
        <taxon>Gammaproteobacteria</taxon>
        <taxon>Chromatiales</taxon>
        <taxon>Ectothiorhodospiraceae</taxon>
        <taxon>Spiribacter</taxon>
    </lineage>
</organism>
<dbReference type="RefSeq" id="WP_235012029.1">
    <property type="nucleotide sequence ID" value="NZ_JBAKFG010000003.1"/>
</dbReference>
<sequence>MPLQKRRINVSIDPDLLDEARALEMNLSGFFEDHLRESLHALRCRTWLKRNRRALIENRVDPPSARDNRRTRPEPFISIDDIDDADGTGGADGQNGHDDFLTDEWVRAMTDRVPILKESVDRRLSGQLASTTYPVYRADKFRIDSRAPFLVSLQNALLQPLGRAIVAPLVPTAHFERPLQEAHPIVALECSPGSHFVVVVDRLMTVSDNALGKPAGSLTGETQQIMRAIDFVFGGI</sequence>
<keyword evidence="11" id="KW-1185">Reference proteome</keyword>
<evidence type="ECO:0000256" key="2">
    <source>
        <dbReference type="ARBA" id="ARBA00015075"/>
    </source>
</evidence>
<evidence type="ECO:0000256" key="3">
    <source>
        <dbReference type="ARBA" id="ARBA00022491"/>
    </source>
</evidence>
<accession>A0ABV3RZI2</accession>
<proteinExistence type="inferred from homology"/>
<dbReference type="Pfam" id="PF07362">
    <property type="entry name" value="CcdA"/>
    <property type="match status" value="1"/>
</dbReference>
<feature type="region of interest" description="Disordered" evidence="9">
    <location>
        <begin position="62"/>
        <end position="98"/>
    </location>
</feature>
<evidence type="ECO:0000256" key="8">
    <source>
        <dbReference type="ARBA" id="ARBA00033135"/>
    </source>
</evidence>
<comment type="similarity">
    <text evidence="1">Belongs to the CcdB toxin family.</text>
</comment>
<keyword evidence="6" id="KW-0804">Transcription</keyword>
<keyword evidence="4" id="KW-1277">Toxin-antitoxin system</keyword>
<name>A0ABV3RZI2_9GAMM</name>
<protein>
    <recommendedName>
        <fullName evidence="2">Toxin CcdB</fullName>
    </recommendedName>
    <alternativeName>
        <fullName evidence="8">Cytotoxic protein CcdB</fullName>
    </alternativeName>
    <alternativeName>
        <fullName evidence="7">Protein LetD</fullName>
    </alternativeName>
</protein>
<evidence type="ECO:0000256" key="4">
    <source>
        <dbReference type="ARBA" id="ARBA00022649"/>
    </source>
</evidence>
<keyword evidence="5" id="KW-0805">Transcription regulation</keyword>
<dbReference type="Gene3D" id="2.30.30.110">
    <property type="match status" value="1"/>
</dbReference>
<evidence type="ECO:0000256" key="5">
    <source>
        <dbReference type="ARBA" id="ARBA00023015"/>
    </source>
</evidence>
<feature type="compositionally biased region" description="Basic and acidic residues" evidence="9">
    <location>
        <begin position="62"/>
        <end position="73"/>
    </location>
</feature>
<comment type="caution">
    <text evidence="10">The sequence shown here is derived from an EMBL/GenBank/DDBJ whole genome shotgun (WGS) entry which is preliminary data.</text>
</comment>
<evidence type="ECO:0000256" key="9">
    <source>
        <dbReference type="SAM" id="MobiDB-lite"/>
    </source>
</evidence>
<dbReference type="Pfam" id="PF01845">
    <property type="entry name" value="CcdB"/>
    <property type="match status" value="1"/>
</dbReference>
<dbReference type="InterPro" id="IPR009956">
    <property type="entry name" value="Post-segregation_anti-tox_CcdA"/>
</dbReference>
<evidence type="ECO:0000256" key="6">
    <source>
        <dbReference type="ARBA" id="ARBA00023163"/>
    </source>
</evidence>
<dbReference type="EMBL" id="JBAKFG010000003">
    <property type="protein sequence ID" value="MEX0373615.1"/>
    <property type="molecule type" value="Genomic_DNA"/>
</dbReference>
<dbReference type="InterPro" id="IPR011067">
    <property type="entry name" value="Plasmid_toxin/cell-grow_inhib"/>
</dbReference>
<keyword evidence="3" id="KW-0678">Repressor</keyword>
<evidence type="ECO:0000256" key="1">
    <source>
        <dbReference type="ARBA" id="ARBA00005230"/>
    </source>
</evidence>
<dbReference type="Proteomes" id="UP001556636">
    <property type="component" value="Unassembled WGS sequence"/>
</dbReference>